<comment type="caution">
    <text evidence="1">The sequence shown here is derived from an EMBL/GenBank/DDBJ whole genome shotgun (WGS) entry which is preliminary data.</text>
</comment>
<name>A0ACA9LGK1_9GLOM</name>
<dbReference type="EMBL" id="CAJVPM010005924">
    <property type="protein sequence ID" value="CAG8529521.1"/>
    <property type="molecule type" value="Genomic_DNA"/>
</dbReference>
<accession>A0ACA9LGK1</accession>
<proteinExistence type="predicted"/>
<reference evidence="1" key="1">
    <citation type="submission" date="2021-06" db="EMBL/GenBank/DDBJ databases">
        <authorList>
            <person name="Kallberg Y."/>
            <person name="Tangrot J."/>
            <person name="Rosling A."/>
        </authorList>
    </citation>
    <scope>NUCLEOTIDE SEQUENCE</scope>
    <source>
        <strain evidence="1">AU212A</strain>
    </source>
</reference>
<protein>
    <submittedName>
        <fullName evidence="1">7706_t:CDS:1</fullName>
    </submittedName>
</protein>
<evidence type="ECO:0000313" key="1">
    <source>
        <dbReference type="EMBL" id="CAG8529521.1"/>
    </source>
</evidence>
<keyword evidence="2" id="KW-1185">Reference proteome</keyword>
<dbReference type="Proteomes" id="UP000789860">
    <property type="component" value="Unassembled WGS sequence"/>
</dbReference>
<evidence type="ECO:0000313" key="2">
    <source>
        <dbReference type="Proteomes" id="UP000789860"/>
    </source>
</evidence>
<feature type="non-terminal residue" evidence="1">
    <location>
        <position position="119"/>
    </location>
</feature>
<sequence>MPKWYNTVIEEIRSSYIQTTSKSLVTSNLLTIQNTTIQKYDWIYTKIDNQYIIGRLTKILTTAQIKLIHWIPNSDLSAIQCKRYVKSTNSHYGKEIKSDIEDVQQALQEERLHILIEKQ</sequence>
<gene>
    <name evidence="1" type="ORF">SCALOS_LOCUS4397</name>
</gene>
<organism evidence="1 2">
    <name type="scientific">Scutellospora calospora</name>
    <dbReference type="NCBI Taxonomy" id="85575"/>
    <lineage>
        <taxon>Eukaryota</taxon>
        <taxon>Fungi</taxon>
        <taxon>Fungi incertae sedis</taxon>
        <taxon>Mucoromycota</taxon>
        <taxon>Glomeromycotina</taxon>
        <taxon>Glomeromycetes</taxon>
        <taxon>Diversisporales</taxon>
        <taxon>Gigasporaceae</taxon>
        <taxon>Scutellospora</taxon>
    </lineage>
</organism>